<dbReference type="AlphaFoldDB" id="A0A4R7VI56"/>
<accession>A0A4R7VI56</accession>
<keyword evidence="4 6" id="KW-1133">Transmembrane helix</keyword>
<dbReference type="PANTHER" id="PTHR30569:SF0">
    <property type="entry name" value="CYTOSINE PERMEASE"/>
    <property type="match status" value="1"/>
</dbReference>
<dbReference type="CDD" id="cd11484">
    <property type="entry name" value="SLC-NCS1sbd_CobB-like"/>
    <property type="match status" value="1"/>
</dbReference>
<proteinExistence type="inferred from homology"/>
<dbReference type="RefSeq" id="WP_133904900.1">
    <property type="nucleotide sequence ID" value="NZ_SOCP01000008.1"/>
</dbReference>
<feature type="transmembrane region" description="Helical" evidence="6">
    <location>
        <begin position="332"/>
        <end position="354"/>
    </location>
</feature>
<evidence type="ECO:0000256" key="2">
    <source>
        <dbReference type="ARBA" id="ARBA00008974"/>
    </source>
</evidence>
<keyword evidence="5 6" id="KW-0472">Membrane</keyword>
<dbReference type="InterPro" id="IPR001248">
    <property type="entry name" value="Pur-cyt_permease"/>
</dbReference>
<evidence type="ECO:0000256" key="4">
    <source>
        <dbReference type="ARBA" id="ARBA00022989"/>
    </source>
</evidence>
<name>A0A4R7VI56_9PSEU</name>
<gene>
    <name evidence="7" type="ORF">CLV71_108225</name>
</gene>
<feature type="transmembrane region" description="Helical" evidence="6">
    <location>
        <begin position="154"/>
        <end position="172"/>
    </location>
</feature>
<feature type="transmembrane region" description="Helical" evidence="6">
    <location>
        <begin position="192"/>
        <end position="212"/>
    </location>
</feature>
<organism evidence="7 8">
    <name type="scientific">Actinophytocola oryzae</name>
    <dbReference type="NCBI Taxonomy" id="502181"/>
    <lineage>
        <taxon>Bacteria</taxon>
        <taxon>Bacillati</taxon>
        <taxon>Actinomycetota</taxon>
        <taxon>Actinomycetes</taxon>
        <taxon>Pseudonocardiales</taxon>
        <taxon>Pseudonocardiaceae</taxon>
    </lineage>
</organism>
<feature type="transmembrane region" description="Helical" evidence="6">
    <location>
        <begin position="96"/>
        <end position="118"/>
    </location>
</feature>
<feature type="transmembrane region" description="Helical" evidence="6">
    <location>
        <begin position="232"/>
        <end position="252"/>
    </location>
</feature>
<protein>
    <submittedName>
        <fullName evidence="7">Cytosine permease</fullName>
    </submittedName>
</protein>
<evidence type="ECO:0000256" key="5">
    <source>
        <dbReference type="ARBA" id="ARBA00023136"/>
    </source>
</evidence>
<evidence type="ECO:0000313" key="7">
    <source>
        <dbReference type="EMBL" id="TDV48865.1"/>
    </source>
</evidence>
<evidence type="ECO:0000256" key="6">
    <source>
        <dbReference type="SAM" id="Phobius"/>
    </source>
</evidence>
<comment type="caution">
    <text evidence="7">The sequence shown here is derived from an EMBL/GenBank/DDBJ whole genome shotgun (WGS) entry which is preliminary data.</text>
</comment>
<feature type="transmembrane region" description="Helical" evidence="6">
    <location>
        <begin position="400"/>
        <end position="418"/>
    </location>
</feature>
<dbReference type="GO" id="GO:0015209">
    <property type="term" value="F:cytosine transmembrane transporter activity"/>
    <property type="evidence" value="ECO:0007669"/>
    <property type="project" value="InterPro"/>
</dbReference>
<dbReference type="PANTHER" id="PTHR30569">
    <property type="entry name" value="CYTOSINE TRANSPORTER CODB"/>
    <property type="match status" value="1"/>
</dbReference>
<dbReference type="OrthoDB" id="3169878at2"/>
<dbReference type="GO" id="GO:0005886">
    <property type="term" value="C:plasma membrane"/>
    <property type="evidence" value="ECO:0007669"/>
    <property type="project" value="TreeGrafter"/>
</dbReference>
<comment type="similarity">
    <text evidence="2">Belongs to the purine-cytosine permease (2.A.39) family.</text>
</comment>
<dbReference type="EMBL" id="SOCP01000008">
    <property type="protein sequence ID" value="TDV48865.1"/>
    <property type="molecule type" value="Genomic_DNA"/>
</dbReference>
<feature type="transmembrane region" description="Helical" evidence="6">
    <location>
        <begin position="307"/>
        <end position="326"/>
    </location>
</feature>
<dbReference type="InterPro" id="IPR030191">
    <property type="entry name" value="CodB"/>
</dbReference>
<evidence type="ECO:0000313" key="8">
    <source>
        <dbReference type="Proteomes" id="UP000294927"/>
    </source>
</evidence>
<dbReference type="Pfam" id="PF02133">
    <property type="entry name" value="Transp_cyt_pur"/>
    <property type="match status" value="1"/>
</dbReference>
<feature type="transmembrane region" description="Helical" evidence="6">
    <location>
        <begin position="258"/>
        <end position="278"/>
    </location>
</feature>
<feature type="transmembrane region" description="Helical" evidence="6">
    <location>
        <begin position="52"/>
        <end position="75"/>
    </location>
</feature>
<keyword evidence="3 6" id="KW-0812">Transmembrane</keyword>
<feature type="transmembrane region" description="Helical" evidence="6">
    <location>
        <begin position="130"/>
        <end position="147"/>
    </location>
</feature>
<evidence type="ECO:0000256" key="3">
    <source>
        <dbReference type="ARBA" id="ARBA00022692"/>
    </source>
</evidence>
<comment type="subcellular location">
    <subcellularLocation>
        <location evidence="1">Membrane</location>
        <topology evidence="1">Multi-pass membrane protein</topology>
    </subcellularLocation>
</comment>
<evidence type="ECO:0000256" key="1">
    <source>
        <dbReference type="ARBA" id="ARBA00004141"/>
    </source>
</evidence>
<keyword evidence="8" id="KW-1185">Reference proteome</keyword>
<reference evidence="7 8" key="1">
    <citation type="submission" date="2019-03" db="EMBL/GenBank/DDBJ databases">
        <title>Genomic Encyclopedia of Archaeal and Bacterial Type Strains, Phase II (KMG-II): from individual species to whole genera.</title>
        <authorList>
            <person name="Goeker M."/>
        </authorList>
    </citation>
    <scope>NUCLEOTIDE SEQUENCE [LARGE SCALE GENOMIC DNA]</scope>
    <source>
        <strain evidence="7 8">DSM 45499</strain>
    </source>
</reference>
<dbReference type="Gene3D" id="1.10.4160.10">
    <property type="entry name" value="Hydantoin permease"/>
    <property type="match status" value="1"/>
</dbReference>
<dbReference type="Proteomes" id="UP000294927">
    <property type="component" value="Unassembled WGS sequence"/>
</dbReference>
<feature type="transmembrane region" description="Helical" evidence="6">
    <location>
        <begin position="375"/>
        <end position="394"/>
    </location>
</feature>
<sequence length="438" mass="45919">MLGADDYALDRVPDSARYPWWTVAVQRFGQLSDLTVFLLGATLGAGMSFWGAFWSLTLGSVILEVVAVFAGIAGVREGLSTSVLARWTGFGRLGSALIGLVVATSLIGWFGIQNAIFAEGLHSLVGGVPVWTWSIVTGLVVTALVVYGFRWMGWVAYVTVPAFLLLAGWSVIGELSDHSLGDLLGTQPFGEPMSIATGATIVAGSYIAGAVLTPDMTRFNRTPGDVVKQTVVSITLGQYVLGLVGVVLAYAIRQADVVSIFAATSGAVGVIILVAATVKINDWNLYSSSLGFVNTLSTLFGLRVNRVVATVAIGVVGTALSAAGILDRFADFLTVLGVAMPPIAGIMVAEYFLVRRWRPALDEARATGGLPATEPTWVPVTLVIWVGAAVLGWWSEQEQFGIPALDSLVIGGVAYLVVGKLGLLSVGTREVSVAEAAP</sequence>